<accession>A0AAD5Y285</accession>
<keyword evidence="1" id="KW-0732">Signal</keyword>
<dbReference type="Pfam" id="PF03572">
    <property type="entry name" value="Peptidase_S41"/>
    <property type="match status" value="1"/>
</dbReference>
<feature type="signal peptide" evidence="1">
    <location>
        <begin position="1"/>
        <end position="21"/>
    </location>
</feature>
<dbReference type="GO" id="GO:0006508">
    <property type="term" value="P:proteolysis"/>
    <property type="evidence" value="ECO:0007669"/>
    <property type="project" value="InterPro"/>
</dbReference>
<evidence type="ECO:0000313" key="3">
    <source>
        <dbReference type="EMBL" id="KAJ3225097.1"/>
    </source>
</evidence>
<dbReference type="GO" id="GO:0008236">
    <property type="term" value="F:serine-type peptidase activity"/>
    <property type="evidence" value="ECO:0007669"/>
    <property type="project" value="InterPro"/>
</dbReference>
<dbReference type="GO" id="GO:0004175">
    <property type="term" value="F:endopeptidase activity"/>
    <property type="evidence" value="ECO:0007669"/>
    <property type="project" value="TreeGrafter"/>
</dbReference>
<gene>
    <name evidence="3" type="ORF">HK099_007384</name>
</gene>
<feature type="chain" id="PRO_5041903991" description="Tail specific protease domain-containing protein" evidence="1">
    <location>
        <begin position="22"/>
        <end position="831"/>
    </location>
</feature>
<evidence type="ECO:0000313" key="4">
    <source>
        <dbReference type="Proteomes" id="UP001211065"/>
    </source>
</evidence>
<protein>
    <recommendedName>
        <fullName evidence="2">Tail specific protease domain-containing protein</fullName>
    </recommendedName>
</protein>
<evidence type="ECO:0000259" key="2">
    <source>
        <dbReference type="Pfam" id="PF03572"/>
    </source>
</evidence>
<reference evidence="3" key="1">
    <citation type="submission" date="2020-05" db="EMBL/GenBank/DDBJ databases">
        <title>Phylogenomic resolution of chytrid fungi.</title>
        <authorList>
            <person name="Stajich J.E."/>
            <person name="Amses K."/>
            <person name="Simmons R."/>
            <person name="Seto K."/>
            <person name="Myers J."/>
            <person name="Bonds A."/>
            <person name="Quandt C.A."/>
            <person name="Barry K."/>
            <person name="Liu P."/>
            <person name="Grigoriev I."/>
            <person name="Longcore J.E."/>
            <person name="James T.Y."/>
        </authorList>
    </citation>
    <scope>NUCLEOTIDE SEQUENCE</scope>
    <source>
        <strain evidence="3">JEL0476</strain>
    </source>
</reference>
<dbReference type="Proteomes" id="UP001211065">
    <property type="component" value="Unassembled WGS sequence"/>
</dbReference>
<dbReference type="AlphaFoldDB" id="A0AAD5Y285"/>
<dbReference type="InterPro" id="IPR029045">
    <property type="entry name" value="ClpP/crotonase-like_dom_sf"/>
</dbReference>
<dbReference type="Gene3D" id="3.90.226.10">
    <property type="entry name" value="2-enoyl-CoA Hydratase, Chain A, domain 1"/>
    <property type="match status" value="1"/>
</dbReference>
<proteinExistence type="predicted"/>
<organism evidence="3 4">
    <name type="scientific">Clydaea vesicula</name>
    <dbReference type="NCBI Taxonomy" id="447962"/>
    <lineage>
        <taxon>Eukaryota</taxon>
        <taxon>Fungi</taxon>
        <taxon>Fungi incertae sedis</taxon>
        <taxon>Chytridiomycota</taxon>
        <taxon>Chytridiomycota incertae sedis</taxon>
        <taxon>Chytridiomycetes</taxon>
        <taxon>Lobulomycetales</taxon>
        <taxon>Lobulomycetaceae</taxon>
        <taxon>Clydaea</taxon>
    </lineage>
</organism>
<dbReference type="PANTHER" id="PTHR32060:SF22">
    <property type="entry name" value="CARBOXYL-TERMINAL-PROCESSING PEPTIDASE 3, CHLOROPLASTIC"/>
    <property type="match status" value="1"/>
</dbReference>
<dbReference type="EMBL" id="JADGJW010000071">
    <property type="protein sequence ID" value="KAJ3225097.1"/>
    <property type="molecule type" value="Genomic_DNA"/>
</dbReference>
<evidence type="ECO:0000256" key="1">
    <source>
        <dbReference type="SAM" id="SignalP"/>
    </source>
</evidence>
<comment type="caution">
    <text evidence="3">The sequence shown here is derived from an EMBL/GenBank/DDBJ whole genome shotgun (WGS) entry which is preliminary data.</text>
</comment>
<dbReference type="PANTHER" id="PTHR32060">
    <property type="entry name" value="TAIL-SPECIFIC PROTEASE"/>
    <property type="match status" value="1"/>
</dbReference>
<name>A0AAD5Y285_9FUNG</name>
<keyword evidence="4" id="KW-1185">Reference proteome</keyword>
<feature type="domain" description="Tail specific protease" evidence="2">
    <location>
        <begin position="312"/>
        <end position="526"/>
    </location>
</feature>
<dbReference type="InterPro" id="IPR005151">
    <property type="entry name" value="Tail-specific_protease"/>
</dbReference>
<sequence>MKLIELFKIINVITLLAGVKSQEMNLIPWDSDAQSLYTVPQYLKSTQAKVASSVQNLMQVYCNGESKETYYGIQNPMQTAQKLIDDQGTLTNTKFQSSEMFFFLSLRDFHTNFVLPSPASCFSWIYPIGLDLASSNDLVKNPKVVVKTTRYYSFSNQPKGFSINAGDLVLSINGRTPVQLFQTFAPFAGGANNFGGMRAVLSLFDARSGEMYGPPASEFVTYVFQRPDGSQYTWTGSIFAYYDPQCVNSAPKVASENPEKDPVPKEKLNPYMGVTLDAILGWKFSKPLGFLDFKQTPDAVLGYNIYNFGKNKIGILQLASFIPNTGQNTFIQILISLLQNELSQTNALIIDVRNNGGGLVSLADFLPQIFGGKNIQPMRFRALATPINGNILSNWPDWAEAYQDAVAKKQKYTSKLLSFNSFEDANALGNYYHKPVGVWMNARCYSACDMFVANMKDNKVATIYGEDPQTGAGGANVIDLSFLSAYAPAAFQDSLPAGQTLRVAWRQAVRKNGKLIEDLGVEADVTIRPDPADFANTNSNRNLDKIITDLLSRNNIGIAGGEINFETTLPIKSTDWYGSNFQFSGFIKNVKTLKLAVDGEEVSKLTFNNITEKSNFFVADPQPSTTLGLKVYEVSGLDEESKTVFVQKRYFETLPLLEDFLEVINKNVAVNFAQKNKYSFISTKGNENVGWRLFENVLQLGSVNEKLTYSNKLDTKFKIFLHVQNYKEVNVILKVNGYFDIEYKNDFLNINIKYLTNDSDKTLSNRKVLLKQLTGKGDRIDDILISNLESEFFEISFEFKANEVGGGLEGPKIFDINFESVEKLVSEQDST</sequence>
<dbReference type="SUPFAM" id="SSF52096">
    <property type="entry name" value="ClpP/crotonase"/>
    <property type="match status" value="1"/>
</dbReference>